<keyword evidence="3" id="KW-1185">Reference proteome</keyword>
<accession>A0AAD7SDS1</accession>
<dbReference type="AlphaFoldDB" id="A0AAD7SDS1"/>
<evidence type="ECO:0000313" key="3">
    <source>
        <dbReference type="Proteomes" id="UP001221898"/>
    </source>
</evidence>
<evidence type="ECO:0000313" key="2">
    <source>
        <dbReference type="EMBL" id="KAJ8400682.1"/>
    </source>
</evidence>
<protein>
    <submittedName>
        <fullName evidence="2">Uncharacterized protein</fullName>
    </submittedName>
</protein>
<organism evidence="2 3">
    <name type="scientific">Aldrovandia affinis</name>
    <dbReference type="NCBI Taxonomy" id="143900"/>
    <lineage>
        <taxon>Eukaryota</taxon>
        <taxon>Metazoa</taxon>
        <taxon>Chordata</taxon>
        <taxon>Craniata</taxon>
        <taxon>Vertebrata</taxon>
        <taxon>Euteleostomi</taxon>
        <taxon>Actinopterygii</taxon>
        <taxon>Neopterygii</taxon>
        <taxon>Teleostei</taxon>
        <taxon>Notacanthiformes</taxon>
        <taxon>Halosauridae</taxon>
        <taxon>Aldrovandia</taxon>
    </lineage>
</organism>
<sequence>MSDTDGCETKGVARASGETNADRRGGSESTSPSVAGEREGGPVLTVPRQTGSAPDARRLASSGLPLFPDLEAKQRGGRRAPPSPSTLGSPLGRELDWNSPAPPFGRRERQDSPWGCSVRAQA</sequence>
<feature type="region of interest" description="Disordered" evidence="1">
    <location>
        <begin position="1"/>
        <end position="122"/>
    </location>
</feature>
<evidence type="ECO:0000256" key="1">
    <source>
        <dbReference type="SAM" id="MobiDB-lite"/>
    </source>
</evidence>
<reference evidence="2" key="1">
    <citation type="journal article" date="2023" name="Science">
        <title>Genome structures resolve the early diversification of teleost fishes.</title>
        <authorList>
            <person name="Parey E."/>
            <person name="Louis A."/>
            <person name="Montfort J."/>
            <person name="Bouchez O."/>
            <person name="Roques C."/>
            <person name="Iampietro C."/>
            <person name="Lluch J."/>
            <person name="Castinel A."/>
            <person name="Donnadieu C."/>
            <person name="Desvignes T."/>
            <person name="Floi Bucao C."/>
            <person name="Jouanno E."/>
            <person name="Wen M."/>
            <person name="Mejri S."/>
            <person name="Dirks R."/>
            <person name="Jansen H."/>
            <person name="Henkel C."/>
            <person name="Chen W.J."/>
            <person name="Zahm M."/>
            <person name="Cabau C."/>
            <person name="Klopp C."/>
            <person name="Thompson A.W."/>
            <person name="Robinson-Rechavi M."/>
            <person name="Braasch I."/>
            <person name="Lecointre G."/>
            <person name="Bobe J."/>
            <person name="Postlethwait J.H."/>
            <person name="Berthelot C."/>
            <person name="Roest Crollius H."/>
            <person name="Guiguen Y."/>
        </authorList>
    </citation>
    <scope>NUCLEOTIDE SEQUENCE</scope>
    <source>
        <strain evidence="2">NC1722</strain>
    </source>
</reference>
<dbReference type="EMBL" id="JAINUG010000075">
    <property type="protein sequence ID" value="KAJ8400682.1"/>
    <property type="molecule type" value="Genomic_DNA"/>
</dbReference>
<gene>
    <name evidence="2" type="ORF">AAFF_G00394510</name>
</gene>
<comment type="caution">
    <text evidence="2">The sequence shown here is derived from an EMBL/GenBank/DDBJ whole genome shotgun (WGS) entry which is preliminary data.</text>
</comment>
<dbReference type="Proteomes" id="UP001221898">
    <property type="component" value="Unassembled WGS sequence"/>
</dbReference>
<name>A0AAD7SDS1_9TELE</name>
<proteinExistence type="predicted"/>